<organism evidence="1 2">
    <name type="scientific">Scortum barcoo</name>
    <name type="common">barcoo grunter</name>
    <dbReference type="NCBI Taxonomy" id="214431"/>
    <lineage>
        <taxon>Eukaryota</taxon>
        <taxon>Metazoa</taxon>
        <taxon>Chordata</taxon>
        <taxon>Craniata</taxon>
        <taxon>Vertebrata</taxon>
        <taxon>Euteleostomi</taxon>
        <taxon>Actinopterygii</taxon>
        <taxon>Neopterygii</taxon>
        <taxon>Teleostei</taxon>
        <taxon>Neoteleostei</taxon>
        <taxon>Acanthomorphata</taxon>
        <taxon>Eupercaria</taxon>
        <taxon>Centrarchiformes</taxon>
        <taxon>Terapontoidei</taxon>
        <taxon>Terapontidae</taxon>
        <taxon>Scortum</taxon>
    </lineage>
</organism>
<gene>
    <name evidence="1" type="ORF">L3Q82_003341</name>
</gene>
<evidence type="ECO:0000313" key="1">
    <source>
        <dbReference type="EMBL" id="KAI3356858.1"/>
    </source>
</evidence>
<name>A0ACB8VQR4_9TELE</name>
<proteinExistence type="predicted"/>
<dbReference type="Proteomes" id="UP000831701">
    <property type="component" value="Chromosome 19"/>
</dbReference>
<keyword evidence="2" id="KW-1185">Reference proteome</keyword>
<sequence>MSHREEALGEDPGHAGETMSLSWPGNARGPPEELEEVSGGKLSLIIGVSRRLCEDVPVSHQELWGCLVGGKPVKS</sequence>
<accession>A0ACB8VQR4</accession>
<dbReference type="EMBL" id="CM041549">
    <property type="protein sequence ID" value="KAI3356858.1"/>
    <property type="molecule type" value="Genomic_DNA"/>
</dbReference>
<evidence type="ECO:0000313" key="2">
    <source>
        <dbReference type="Proteomes" id="UP000831701"/>
    </source>
</evidence>
<protein>
    <submittedName>
        <fullName evidence="1">Uncharacterized protein</fullName>
    </submittedName>
</protein>
<comment type="caution">
    <text evidence="1">The sequence shown here is derived from an EMBL/GenBank/DDBJ whole genome shotgun (WGS) entry which is preliminary data.</text>
</comment>
<reference evidence="1" key="1">
    <citation type="submission" date="2022-04" db="EMBL/GenBank/DDBJ databases">
        <title>Jade perch genome.</title>
        <authorList>
            <person name="Chao B."/>
        </authorList>
    </citation>
    <scope>NUCLEOTIDE SEQUENCE</scope>
    <source>
        <strain evidence="1">CB-2022</strain>
    </source>
</reference>